<evidence type="ECO:0000256" key="2">
    <source>
        <dbReference type="ARBA" id="ARBA00008170"/>
    </source>
</evidence>
<feature type="compositionally biased region" description="Polar residues" evidence="8">
    <location>
        <begin position="31"/>
        <end position="46"/>
    </location>
</feature>
<feature type="compositionally biased region" description="Low complexity" evidence="8">
    <location>
        <begin position="409"/>
        <end position="425"/>
    </location>
</feature>
<evidence type="ECO:0000256" key="1">
    <source>
        <dbReference type="ARBA" id="ARBA00004127"/>
    </source>
</evidence>
<feature type="region of interest" description="Disordered" evidence="8">
    <location>
        <begin position="55"/>
        <end position="74"/>
    </location>
</feature>
<feature type="region of interest" description="Disordered" evidence="8">
    <location>
        <begin position="401"/>
        <end position="582"/>
    </location>
</feature>
<keyword evidence="12" id="KW-1185">Reference proteome</keyword>
<evidence type="ECO:0000256" key="7">
    <source>
        <dbReference type="ARBA" id="ARBA00023136"/>
    </source>
</evidence>
<feature type="transmembrane region" description="Helical" evidence="9">
    <location>
        <begin position="353"/>
        <end position="374"/>
    </location>
</feature>
<feature type="transmembrane region" description="Helical" evidence="9">
    <location>
        <begin position="193"/>
        <end position="213"/>
    </location>
</feature>
<keyword evidence="3" id="KW-0813">Transport</keyword>
<feature type="transmembrane region" description="Helical" evidence="9">
    <location>
        <begin position="801"/>
        <end position="821"/>
    </location>
</feature>
<keyword evidence="7 9" id="KW-0472">Membrane</keyword>
<evidence type="ECO:0000259" key="10">
    <source>
        <dbReference type="Pfam" id="PF01699"/>
    </source>
</evidence>
<dbReference type="EMBL" id="JH921451">
    <property type="protein sequence ID" value="EKD13265.1"/>
    <property type="molecule type" value="Genomic_DNA"/>
</dbReference>
<dbReference type="GO" id="GO:0015369">
    <property type="term" value="F:calcium:proton antiporter activity"/>
    <property type="evidence" value="ECO:0007669"/>
    <property type="project" value="UniProtKB-ARBA"/>
</dbReference>
<feature type="domain" description="Sodium/calcium exchanger membrane region" evidence="10">
    <location>
        <begin position="674"/>
        <end position="819"/>
    </location>
</feature>
<evidence type="ECO:0000256" key="9">
    <source>
        <dbReference type="SAM" id="Phobius"/>
    </source>
</evidence>
<dbReference type="FunFam" id="1.20.1420.30:FF:000011">
    <property type="entry name" value="Vacuolar calcium ion transporter"/>
    <property type="match status" value="1"/>
</dbReference>
<dbReference type="FunFam" id="1.20.1420.30:FF:000016">
    <property type="entry name" value="Membrane bound cation transporter"/>
    <property type="match status" value="1"/>
</dbReference>
<dbReference type="Gene3D" id="1.20.1420.30">
    <property type="entry name" value="NCX, central ion-binding region"/>
    <property type="match status" value="2"/>
</dbReference>
<feature type="compositionally biased region" description="Polar residues" evidence="8">
    <location>
        <begin position="1"/>
        <end position="10"/>
    </location>
</feature>
<evidence type="ECO:0000313" key="11">
    <source>
        <dbReference type="EMBL" id="EKD13265.1"/>
    </source>
</evidence>
<dbReference type="InterPro" id="IPR044880">
    <property type="entry name" value="NCX_ion-bd_dom_sf"/>
</dbReference>
<dbReference type="InterPro" id="IPR004713">
    <property type="entry name" value="CaH_exchang"/>
</dbReference>
<dbReference type="InterPro" id="IPR004837">
    <property type="entry name" value="NaCa_Exmemb"/>
</dbReference>
<protein>
    <submittedName>
        <fullName evidence="11">Calcium/proton exchanger</fullName>
    </submittedName>
</protein>
<dbReference type="KEGG" id="mbe:MBM_08708"/>
<proteinExistence type="inferred from homology"/>
<keyword evidence="4 9" id="KW-0812">Transmembrane</keyword>
<feature type="transmembrane region" description="Helical" evidence="9">
    <location>
        <begin position="133"/>
        <end position="156"/>
    </location>
</feature>
<evidence type="ECO:0000256" key="4">
    <source>
        <dbReference type="ARBA" id="ARBA00022692"/>
    </source>
</evidence>
<comment type="similarity">
    <text evidence="2">Belongs to the Ca(2+):cation antiporter (CaCA) (TC 2.A.19) family.</text>
</comment>
<feature type="compositionally biased region" description="Basic residues" evidence="8">
    <location>
        <begin position="430"/>
        <end position="445"/>
    </location>
</feature>
<feature type="region of interest" description="Disordered" evidence="8">
    <location>
        <begin position="1"/>
        <end position="46"/>
    </location>
</feature>
<feature type="transmembrane region" description="Helical" evidence="9">
    <location>
        <begin position="771"/>
        <end position="794"/>
    </location>
</feature>
<accession>K1W7Z7</accession>
<evidence type="ECO:0000256" key="6">
    <source>
        <dbReference type="ARBA" id="ARBA00023065"/>
    </source>
</evidence>
<evidence type="ECO:0000256" key="5">
    <source>
        <dbReference type="ARBA" id="ARBA00022989"/>
    </source>
</evidence>
<reference evidence="11 12" key="1">
    <citation type="journal article" date="2012" name="BMC Genomics">
        <title>Sequencing the genome of Marssonina brunnea reveals fungus-poplar co-evolution.</title>
        <authorList>
            <person name="Zhu S."/>
            <person name="Cao Y.-Z."/>
            <person name="Jiang C."/>
            <person name="Tan B.-Y."/>
            <person name="Wang Z."/>
            <person name="Feng S."/>
            <person name="Zhang L."/>
            <person name="Su X.-H."/>
            <person name="Brejova B."/>
            <person name="Vinar T."/>
            <person name="Xu M."/>
            <person name="Wang M.-X."/>
            <person name="Zhang S.-G."/>
            <person name="Huang M.-R."/>
            <person name="Wu R."/>
            <person name="Zhou Y."/>
        </authorList>
    </citation>
    <scope>NUCLEOTIDE SEQUENCE [LARGE SCALE GENOMIC DNA]</scope>
    <source>
        <strain evidence="11 12">MB_m1</strain>
    </source>
</reference>
<evidence type="ECO:0000313" key="12">
    <source>
        <dbReference type="Proteomes" id="UP000006753"/>
    </source>
</evidence>
<dbReference type="eggNOG" id="KOG1397">
    <property type="taxonomic scope" value="Eukaryota"/>
</dbReference>
<feature type="compositionally biased region" description="Basic and acidic residues" evidence="8">
    <location>
        <begin position="548"/>
        <end position="560"/>
    </location>
</feature>
<sequence>MKKASSNPSYTERIRSWARTKAHGSSPLAPDTNQPTQSLSISNPPATTAIQVSSGLQNDTTNIPPFPSRDINGLARQSSKPTIINSTANASLDSPPPTSLPEVDAAGLVVNNEQEIKPTKKNVAMRFWLTSKFILLSSYANLLLVVVPVGIAAKAANLSPGIVFAMNAIAIVPLAGLLSHATESVAKRMGDTIGALMNVTFGNAVELIIFMYVPLNRDQGKKEREALLKALSNQSRPISSGLSFVPHVSPRFIALAKVCRCDSLTSWDLADPTQGEIRIVQASLLGSILANLLLILGMCFLVGGLRFREQIYNSTVTQMSACLLSLSVMSLLLPTAFHASFSEEKKADATRKVLQVSRGTSVILLFVYVLYLLFQLKSHAYMYESTPQHIIDEESAPGPVAQWMETSSDDSSSSSSSDSDGSSGSNTTAKRFKRVMRGGRRRRKSSSGSKETAERTVLSRNPSFGDGSLATETAVDEPRIGHRLGAIDAGEEGDDEEHNQRSRKISVVDRMSRRQVRKERKRQEKNDRKRARRHGDDTIPGGAVMTEKGPESNDAPHRVDFAVVKPEPSGPGEPTDSSQKRPFNIRSITSIRPQIPKTFSQNVFTQPSPASDLDAGPIPRVLYGIRRTNSLPDRLNQPVSGVAAPNTRISPTRVSSLAGASKREADENISRTTAMFLLLISTGLVAVCAEFMVDSINDVVASNSGVGEAFIGLIILPIVSNAAEHFTAVTVALRRNKMDLAIGVAVGSSIQIALFVTPFVVLLGWCMGQDMSLYFSLFETVSLAAAAFIVNFLVLDGRSNYLEGVLLMAAYAIIAVAAFFYPNADHQSSLGGNPDATSKMIRNFLSNEDLPIKLSPDDAANYFKRGGTVVTTKLLRMFLEYMAQSRTGLHPRARGALNIQTVHAYVDTLGVAFQRVQNPIDKEITAAAHAWIEVYRLPRGMVARYTDISEVLLAGPTMRVGWCGQANKMNLAIGVAVASSIPIGNCTSYRYFPCRGDSVNFTQPSSSHPSSSLLGWAMGQSMSLYFTLFESVCLFVSALIVQLPDSRRPQQSSRRCAALRGVRGDCGGGVLLPRKRGSE</sequence>
<name>K1W7Z7_MARBU</name>
<dbReference type="PANTHER" id="PTHR31503">
    <property type="entry name" value="VACUOLAR CALCIUM ION TRANSPORTER"/>
    <property type="match status" value="1"/>
</dbReference>
<gene>
    <name evidence="11" type="ORF">MBM_08708</name>
</gene>
<evidence type="ECO:0000256" key="3">
    <source>
        <dbReference type="ARBA" id="ARBA00022448"/>
    </source>
</evidence>
<dbReference type="AlphaFoldDB" id="K1W7Z7"/>
<dbReference type="PANTHER" id="PTHR31503:SF18">
    <property type="entry name" value="CA(2+)_H(+) EXCHANGER, PUTATIVE (EUROFUNG)-RELATED"/>
    <property type="match status" value="1"/>
</dbReference>
<dbReference type="GO" id="GO:0000329">
    <property type="term" value="C:fungal-type vacuole membrane"/>
    <property type="evidence" value="ECO:0007669"/>
    <property type="project" value="TreeGrafter"/>
</dbReference>
<keyword evidence="5 9" id="KW-1133">Transmembrane helix</keyword>
<dbReference type="OrthoDB" id="1699231at2759"/>
<dbReference type="HOGENOM" id="CLU_008721_3_1_1"/>
<evidence type="ECO:0000256" key="8">
    <source>
        <dbReference type="SAM" id="MobiDB-lite"/>
    </source>
</evidence>
<feature type="transmembrane region" description="Helical" evidence="9">
    <location>
        <begin position="288"/>
        <end position="307"/>
    </location>
</feature>
<dbReference type="Proteomes" id="UP000006753">
    <property type="component" value="Unassembled WGS sequence"/>
</dbReference>
<dbReference type="Pfam" id="PF01699">
    <property type="entry name" value="Na_Ca_ex"/>
    <property type="match status" value="2"/>
</dbReference>
<dbReference type="GO" id="GO:0006874">
    <property type="term" value="P:intracellular calcium ion homeostasis"/>
    <property type="evidence" value="ECO:0007669"/>
    <property type="project" value="TreeGrafter"/>
</dbReference>
<dbReference type="GO" id="GO:0012505">
    <property type="term" value="C:endomembrane system"/>
    <property type="evidence" value="ECO:0007669"/>
    <property type="project" value="UniProtKB-SubCell"/>
</dbReference>
<dbReference type="InParanoid" id="K1W7Z7"/>
<feature type="transmembrane region" description="Helical" evidence="9">
    <location>
        <begin position="319"/>
        <end position="341"/>
    </location>
</feature>
<keyword evidence="6" id="KW-0406">Ion transport</keyword>
<feature type="transmembrane region" description="Helical" evidence="9">
    <location>
        <begin position="740"/>
        <end position="765"/>
    </location>
</feature>
<feature type="domain" description="Sodium/calcium exchanger membrane region" evidence="10">
    <location>
        <begin position="274"/>
        <end position="376"/>
    </location>
</feature>
<feature type="transmembrane region" description="Helical" evidence="9">
    <location>
        <begin position="672"/>
        <end position="693"/>
    </location>
</feature>
<feature type="transmembrane region" description="Helical" evidence="9">
    <location>
        <begin position="162"/>
        <end position="181"/>
    </location>
</feature>
<organism evidence="11 12">
    <name type="scientific">Marssonina brunnea f. sp. multigermtubi (strain MB_m1)</name>
    <name type="common">Marssonina leaf spot fungus</name>
    <dbReference type="NCBI Taxonomy" id="1072389"/>
    <lineage>
        <taxon>Eukaryota</taxon>
        <taxon>Fungi</taxon>
        <taxon>Dikarya</taxon>
        <taxon>Ascomycota</taxon>
        <taxon>Pezizomycotina</taxon>
        <taxon>Leotiomycetes</taxon>
        <taxon>Helotiales</taxon>
        <taxon>Drepanopezizaceae</taxon>
        <taxon>Drepanopeziza</taxon>
    </lineage>
</organism>
<comment type="subcellular location">
    <subcellularLocation>
        <location evidence="1">Endomembrane system</location>
        <topology evidence="1">Multi-pass membrane protein</topology>
    </subcellularLocation>
</comment>